<evidence type="ECO:0000313" key="4">
    <source>
        <dbReference type="Proteomes" id="UP000257109"/>
    </source>
</evidence>
<name>A0A371FH76_MUCPR</name>
<organism evidence="3 4">
    <name type="scientific">Mucuna pruriens</name>
    <name type="common">Velvet bean</name>
    <name type="synonym">Dolichos pruriens</name>
    <dbReference type="NCBI Taxonomy" id="157652"/>
    <lineage>
        <taxon>Eukaryota</taxon>
        <taxon>Viridiplantae</taxon>
        <taxon>Streptophyta</taxon>
        <taxon>Embryophyta</taxon>
        <taxon>Tracheophyta</taxon>
        <taxon>Spermatophyta</taxon>
        <taxon>Magnoliopsida</taxon>
        <taxon>eudicotyledons</taxon>
        <taxon>Gunneridae</taxon>
        <taxon>Pentapetalae</taxon>
        <taxon>rosids</taxon>
        <taxon>fabids</taxon>
        <taxon>Fabales</taxon>
        <taxon>Fabaceae</taxon>
        <taxon>Papilionoideae</taxon>
        <taxon>50 kb inversion clade</taxon>
        <taxon>NPAAA clade</taxon>
        <taxon>indigoferoid/millettioid clade</taxon>
        <taxon>Phaseoleae</taxon>
        <taxon>Mucuna</taxon>
    </lineage>
</organism>
<dbReference type="OrthoDB" id="407598at2759"/>
<dbReference type="PANTHER" id="PTHR35046:SF9">
    <property type="entry name" value="RNA-DIRECTED DNA POLYMERASE"/>
    <property type="match status" value="1"/>
</dbReference>
<dbReference type="InterPro" id="IPR012337">
    <property type="entry name" value="RNaseH-like_sf"/>
</dbReference>
<dbReference type="SUPFAM" id="SSF53098">
    <property type="entry name" value="Ribonuclease H-like"/>
    <property type="match status" value="1"/>
</dbReference>
<evidence type="ECO:0000259" key="1">
    <source>
        <dbReference type="Pfam" id="PF17921"/>
    </source>
</evidence>
<dbReference type="AlphaFoldDB" id="A0A371FH76"/>
<evidence type="ECO:0000313" key="3">
    <source>
        <dbReference type="EMBL" id="RDX77463.1"/>
    </source>
</evidence>
<protein>
    <submittedName>
        <fullName evidence="3">Uncharacterized protein</fullName>
    </submittedName>
</protein>
<dbReference type="PANTHER" id="PTHR35046">
    <property type="entry name" value="ZINC KNUCKLE (CCHC-TYPE) FAMILY PROTEIN"/>
    <property type="match status" value="1"/>
</dbReference>
<dbReference type="Gene3D" id="1.10.340.70">
    <property type="match status" value="1"/>
</dbReference>
<dbReference type="EMBL" id="QJKJ01009162">
    <property type="protein sequence ID" value="RDX77463.1"/>
    <property type="molecule type" value="Genomic_DNA"/>
</dbReference>
<dbReference type="InterPro" id="IPR056924">
    <property type="entry name" value="SH3_Tf2-1"/>
</dbReference>
<feature type="domain" description="Integrase zinc-binding" evidence="1">
    <location>
        <begin position="1"/>
        <end position="51"/>
    </location>
</feature>
<evidence type="ECO:0000259" key="2">
    <source>
        <dbReference type="Pfam" id="PF24626"/>
    </source>
</evidence>
<accession>A0A371FH76</accession>
<dbReference type="Pfam" id="PF24626">
    <property type="entry name" value="SH3_Tf2-1"/>
    <property type="match status" value="1"/>
</dbReference>
<sequence length="292" mass="33988">MEEAHEASLVGHFGELKTLEILSEHFYWPQMRRGVHKICERGLTCKVAKSRVSPHVVDRFSKMGHFIPCHKSDDTLQVANFYFRDVVRCFVKKSLRDWEDWILHIEFAYNIVFNFTTSYSPFESTYSFNLFSSLDLFSLPIMPHCVNNEGFPKPNLFKIYMIGHDCTWKRNEKNMQSMLTKGGRKKERFPHLRKSKLLPRGDTSFKIIKKLNDNAYNIGMSQEFGRSNIFNVIDLTPCVIGVILFHGLASEDPHKHLKEFHVMCSTMRPHGLPKDYINMKAFPFSLDGAVKD</sequence>
<reference evidence="3" key="1">
    <citation type="submission" date="2018-05" db="EMBL/GenBank/DDBJ databases">
        <title>Draft genome of Mucuna pruriens seed.</title>
        <authorList>
            <person name="Nnadi N.E."/>
            <person name="Vos R."/>
            <person name="Hasami M.H."/>
            <person name="Devisetty U.K."/>
            <person name="Aguiy J.C."/>
        </authorList>
    </citation>
    <scope>NUCLEOTIDE SEQUENCE [LARGE SCALE GENOMIC DNA]</scope>
    <source>
        <strain evidence="3">JCA_2017</strain>
    </source>
</reference>
<comment type="caution">
    <text evidence="3">The sequence shown here is derived from an EMBL/GenBank/DDBJ whole genome shotgun (WGS) entry which is preliminary data.</text>
</comment>
<keyword evidence="4" id="KW-1185">Reference proteome</keyword>
<dbReference type="Proteomes" id="UP000257109">
    <property type="component" value="Unassembled WGS sequence"/>
</dbReference>
<proteinExistence type="predicted"/>
<feature type="non-terminal residue" evidence="3">
    <location>
        <position position="1"/>
    </location>
</feature>
<gene>
    <name evidence="3" type="ORF">CR513_42399</name>
</gene>
<dbReference type="Pfam" id="PF17921">
    <property type="entry name" value="Integrase_H2C2"/>
    <property type="match status" value="1"/>
</dbReference>
<dbReference type="InterPro" id="IPR041588">
    <property type="entry name" value="Integrase_H2C2"/>
</dbReference>
<feature type="domain" description="Tf2-1-like SH3-like" evidence="2">
    <location>
        <begin position="184"/>
        <end position="239"/>
    </location>
</feature>